<evidence type="ECO:0000256" key="6">
    <source>
        <dbReference type="ARBA" id="ARBA00023225"/>
    </source>
</evidence>
<evidence type="ECO:0000256" key="3">
    <source>
        <dbReference type="ARBA" id="ARBA00022448"/>
    </source>
</evidence>
<gene>
    <name evidence="10" type="primary">fliH</name>
    <name evidence="10" type="ORF">QGM71_04190</name>
</gene>
<dbReference type="PANTHER" id="PTHR34982">
    <property type="entry name" value="YOP PROTEINS TRANSLOCATION PROTEIN L"/>
    <property type="match status" value="1"/>
</dbReference>
<dbReference type="NCBIfam" id="TIGR03825">
    <property type="entry name" value="FliH_bacil"/>
    <property type="match status" value="1"/>
</dbReference>
<keyword evidence="10" id="KW-0966">Cell projection</keyword>
<evidence type="ECO:0000256" key="4">
    <source>
        <dbReference type="ARBA" id="ARBA00022795"/>
    </source>
</evidence>
<evidence type="ECO:0000256" key="1">
    <source>
        <dbReference type="ARBA" id="ARBA00003041"/>
    </source>
</evidence>
<feature type="coiled-coil region" evidence="8">
    <location>
        <begin position="30"/>
        <end position="79"/>
    </location>
</feature>
<keyword evidence="3" id="KW-0813">Transport</keyword>
<evidence type="ECO:0000256" key="8">
    <source>
        <dbReference type="SAM" id="Coils"/>
    </source>
</evidence>
<protein>
    <recommendedName>
        <fullName evidence="7">Flagellar assembly protein FliH</fullName>
    </recommendedName>
</protein>
<keyword evidence="6" id="KW-1006">Bacterial flagellum protein export</keyword>
<dbReference type="Pfam" id="PF02108">
    <property type="entry name" value="FliH"/>
    <property type="match status" value="1"/>
</dbReference>
<comment type="similarity">
    <text evidence="2">Belongs to the FliH family.</text>
</comment>
<dbReference type="PANTHER" id="PTHR34982:SF1">
    <property type="entry name" value="FLAGELLAR ASSEMBLY PROTEIN FLIH"/>
    <property type="match status" value="1"/>
</dbReference>
<organism evidence="10 11">
    <name type="scientific">Virgibacillus tibetensis</name>
    <dbReference type="NCBI Taxonomy" id="3042313"/>
    <lineage>
        <taxon>Bacteria</taxon>
        <taxon>Bacillati</taxon>
        <taxon>Bacillota</taxon>
        <taxon>Bacilli</taxon>
        <taxon>Bacillales</taxon>
        <taxon>Bacillaceae</taxon>
        <taxon>Virgibacillus</taxon>
    </lineage>
</organism>
<keyword evidence="10" id="KW-0969">Cilium</keyword>
<evidence type="ECO:0000256" key="2">
    <source>
        <dbReference type="ARBA" id="ARBA00006602"/>
    </source>
</evidence>
<evidence type="ECO:0000256" key="5">
    <source>
        <dbReference type="ARBA" id="ARBA00022927"/>
    </source>
</evidence>
<comment type="function">
    <text evidence="1">Needed for flagellar regrowth and assembly.</text>
</comment>
<evidence type="ECO:0000259" key="9">
    <source>
        <dbReference type="Pfam" id="PF02108"/>
    </source>
</evidence>
<keyword evidence="5" id="KW-0653">Protein transport</keyword>
<proteinExistence type="inferred from homology"/>
<name>A0ABU6KCY6_9BACI</name>
<keyword evidence="11" id="KW-1185">Reference proteome</keyword>
<comment type="caution">
    <text evidence="10">The sequence shown here is derived from an EMBL/GenBank/DDBJ whole genome shotgun (WGS) entry which is preliminary data.</text>
</comment>
<evidence type="ECO:0000256" key="7">
    <source>
        <dbReference type="NCBIfam" id="TIGR03825"/>
    </source>
</evidence>
<keyword evidence="4" id="KW-1005">Bacterial flagellum biogenesis</keyword>
<dbReference type="Proteomes" id="UP001335737">
    <property type="component" value="Unassembled WGS sequence"/>
</dbReference>
<feature type="domain" description="Flagellar assembly protein FliH/Type III secretion system HrpE" evidence="9">
    <location>
        <begin position="122"/>
        <end position="231"/>
    </location>
</feature>
<evidence type="ECO:0000313" key="11">
    <source>
        <dbReference type="Proteomes" id="UP001335737"/>
    </source>
</evidence>
<keyword evidence="8" id="KW-0175">Coiled coil</keyword>
<evidence type="ECO:0000313" key="10">
    <source>
        <dbReference type="EMBL" id="MEC5422694.1"/>
    </source>
</evidence>
<sequence length="244" mass="28102">MSKLHTEKIIKIKPIEFLRKRDDHTASLSEDSIQEELKQAHDELQNLLKEKELLVKETTAEIEAAKENWKTEKQNYIKEAEHIGYEAGYKNGKEESLEKYRHLLDKADSITKSALSDYHTTIDKNEETIIELAIHTAEKIMNQKIAEDPDAFLSIVKTAIGELKDQSVITIYLHPVNYQFVLQQKEELNQILENEAKLSIQVNEEVAENGCLIQHPFGQLDASIDTQLQQIRDALHELAMENKQ</sequence>
<dbReference type="InterPro" id="IPR051472">
    <property type="entry name" value="T3SS_Stator/FliH"/>
</dbReference>
<reference evidence="10 11" key="1">
    <citation type="journal article" date="2024" name="Int. J. Syst. Evol. Microbiol.">
        <title>Virgibacillus tibetensis sp. nov., isolated from salt lake on the Tibetan Plateau of China.</title>
        <authorList>
            <person name="Phurbu D."/>
            <person name="Liu Z.-X."/>
            <person name="Wang R."/>
            <person name="Zheng Y.-Y."/>
            <person name="Liu H.-C."/>
            <person name="Zhou Y.-G."/>
            <person name="Yu Y.-J."/>
            <person name="Li A.-H."/>
        </authorList>
    </citation>
    <scope>NUCLEOTIDE SEQUENCE [LARGE SCALE GENOMIC DNA]</scope>
    <source>
        <strain evidence="10 11">C22-A2</strain>
    </source>
</reference>
<dbReference type="EMBL" id="JARZFX010000001">
    <property type="protein sequence ID" value="MEC5422694.1"/>
    <property type="molecule type" value="Genomic_DNA"/>
</dbReference>
<accession>A0ABU6KCY6</accession>
<dbReference type="InterPro" id="IPR022524">
    <property type="entry name" value="FliH_Bacilli"/>
</dbReference>
<dbReference type="RefSeq" id="WP_327606248.1">
    <property type="nucleotide sequence ID" value="NZ_JARZFX010000001.1"/>
</dbReference>
<dbReference type="InterPro" id="IPR018035">
    <property type="entry name" value="Flagellar_FliH/T3SS_HrpE"/>
</dbReference>
<keyword evidence="10" id="KW-0282">Flagellum</keyword>